<organism evidence="3 4">
    <name type="scientific">Micromonospora andamanensis</name>
    <dbReference type="NCBI Taxonomy" id="1287068"/>
    <lineage>
        <taxon>Bacteria</taxon>
        <taxon>Bacillati</taxon>
        <taxon>Actinomycetota</taxon>
        <taxon>Actinomycetes</taxon>
        <taxon>Micromonosporales</taxon>
        <taxon>Micromonosporaceae</taxon>
        <taxon>Micromonospora</taxon>
    </lineage>
</organism>
<name>A0ABQ4I2Z3_9ACTN</name>
<evidence type="ECO:0000313" key="4">
    <source>
        <dbReference type="Proteomes" id="UP000647017"/>
    </source>
</evidence>
<dbReference type="EMBL" id="BOOZ01000047">
    <property type="protein sequence ID" value="GIJ12240.1"/>
    <property type="molecule type" value="Genomic_DNA"/>
</dbReference>
<gene>
    <name evidence="3" type="ORF">Van01_54540</name>
</gene>
<protein>
    <recommendedName>
        <fullName evidence="2">TadE-like domain-containing protein</fullName>
    </recommendedName>
</protein>
<proteinExistence type="predicted"/>
<sequence length="142" mass="14533">MTRTVRTRLHDDHGRVTVYFAILAPAFLAMLGLVVDGGAKVRALQRADNIASETARTAGQAINAGQAITGGSKEVDPALAAEAAQAYLAGLDGVTGSVTVAPDRQNLTATVSLTWDPLLLDLFGALGSTTVTGTATVTLVAQ</sequence>
<evidence type="ECO:0000256" key="1">
    <source>
        <dbReference type="SAM" id="Phobius"/>
    </source>
</evidence>
<feature type="domain" description="TadE-like" evidence="2">
    <location>
        <begin position="16"/>
        <end position="56"/>
    </location>
</feature>
<keyword evidence="1" id="KW-1133">Transmembrane helix</keyword>
<evidence type="ECO:0000259" key="2">
    <source>
        <dbReference type="Pfam" id="PF07811"/>
    </source>
</evidence>
<keyword evidence="4" id="KW-1185">Reference proteome</keyword>
<keyword evidence="1" id="KW-0472">Membrane</keyword>
<dbReference type="InterPro" id="IPR012495">
    <property type="entry name" value="TadE-like_dom"/>
</dbReference>
<comment type="caution">
    <text evidence="3">The sequence shown here is derived from an EMBL/GenBank/DDBJ whole genome shotgun (WGS) entry which is preliminary data.</text>
</comment>
<dbReference type="Pfam" id="PF07811">
    <property type="entry name" value="TadE"/>
    <property type="match status" value="1"/>
</dbReference>
<keyword evidence="1" id="KW-0812">Transmembrane</keyword>
<feature type="transmembrane region" description="Helical" evidence="1">
    <location>
        <begin position="16"/>
        <end position="35"/>
    </location>
</feature>
<reference evidence="3 4" key="1">
    <citation type="submission" date="2021-01" db="EMBL/GenBank/DDBJ databases">
        <title>Whole genome shotgun sequence of Verrucosispora andamanensis NBRC 109075.</title>
        <authorList>
            <person name="Komaki H."/>
            <person name="Tamura T."/>
        </authorList>
    </citation>
    <scope>NUCLEOTIDE SEQUENCE [LARGE SCALE GENOMIC DNA]</scope>
    <source>
        <strain evidence="3 4">NBRC 109075</strain>
    </source>
</reference>
<dbReference type="Proteomes" id="UP000647017">
    <property type="component" value="Unassembled WGS sequence"/>
</dbReference>
<accession>A0ABQ4I2Z3</accession>
<evidence type="ECO:0000313" key="3">
    <source>
        <dbReference type="EMBL" id="GIJ12240.1"/>
    </source>
</evidence>